<gene>
    <name evidence="16" type="ORF">IAR55_005887</name>
</gene>
<feature type="domain" description="Pyruvate carboxyltransferase" evidence="15">
    <location>
        <begin position="74"/>
        <end position="328"/>
    </location>
</feature>
<evidence type="ECO:0000259" key="15">
    <source>
        <dbReference type="PROSITE" id="PS50991"/>
    </source>
</evidence>
<dbReference type="InterPro" id="IPR048253">
    <property type="entry name" value="DRE_TIM_HCS_fun_bact"/>
</dbReference>
<dbReference type="InterPro" id="IPR002034">
    <property type="entry name" value="AIPM/Hcit_synth_CS"/>
</dbReference>
<evidence type="ECO:0000256" key="9">
    <source>
        <dbReference type="ARBA" id="ARBA00022842"/>
    </source>
</evidence>
<evidence type="ECO:0000256" key="1">
    <source>
        <dbReference type="ARBA" id="ARBA00001936"/>
    </source>
</evidence>
<evidence type="ECO:0000256" key="6">
    <source>
        <dbReference type="ARBA" id="ARBA00022605"/>
    </source>
</evidence>
<feature type="region of interest" description="Disordered" evidence="14">
    <location>
        <begin position="466"/>
        <end position="496"/>
    </location>
</feature>
<keyword evidence="6" id="KW-0028">Amino-acid biosynthesis</keyword>
<dbReference type="Pfam" id="PF00682">
    <property type="entry name" value="HMGL-like"/>
    <property type="match status" value="1"/>
</dbReference>
<dbReference type="Pfam" id="PF22617">
    <property type="entry name" value="HCS_D2"/>
    <property type="match status" value="1"/>
</dbReference>
<dbReference type="EMBL" id="JBCAWK010000011">
    <property type="protein sequence ID" value="KAK8846799.1"/>
    <property type="molecule type" value="Genomic_DNA"/>
</dbReference>
<comment type="cofactor">
    <cofactor evidence="1">
        <name>Mn(2+)</name>
        <dbReference type="ChEBI" id="CHEBI:29035"/>
    </cofactor>
</comment>
<evidence type="ECO:0000256" key="7">
    <source>
        <dbReference type="ARBA" id="ARBA00022679"/>
    </source>
</evidence>
<evidence type="ECO:0000313" key="17">
    <source>
        <dbReference type="Proteomes" id="UP001388673"/>
    </source>
</evidence>
<accession>A0AAW0YVA7</accession>
<evidence type="ECO:0000256" key="10">
    <source>
        <dbReference type="ARBA" id="ARBA00023154"/>
    </source>
</evidence>
<dbReference type="PROSITE" id="PS00815">
    <property type="entry name" value="AIPM_HOMOCIT_SYNTH_1"/>
    <property type="match status" value="1"/>
</dbReference>
<protein>
    <recommendedName>
        <fullName evidence="5">homocitrate synthase</fullName>
        <ecNumber evidence="5">2.3.3.14</ecNumber>
    </recommendedName>
</protein>
<evidence type="ECO:0000256" key="13">
    <source>
        <dbReference type="RuleBase" id="RU003523"/>
    </source>
</evidence>
<dbReference type="EC" id="2.3.3.14" evidence="5"/>
<dbReference type="InterPro" id="IPR000891">
    <property type="entry name" value="PYR_CT"/>
</dbReference>
<keyword evidence="7 13" id="KW-0808">Transferase</keyword>
<dbReference type="GO" id="GO:0004410">
    <property type="term" value="F:homocitrate synthase activity"/>
    <property type="evidence" value="ECO:0007669"/>
    <property type="project" value="UniProtKB-EC"/>
</dbReference>
<dbReference type="CDD" id="cd07948">
    <property type="entry name" value="DRE_TIM_HCS"/>
    <property type="match status" value="1"/>
</dbReference>
<evidence type="ECO:0000256" key="4">
    <source>
        <dbReference type="ARBA" id="ARBA00006361"/>
    </source>
</evidence>
<dbReference type="GO" id="GO:0046872">
    <property type="term" value="F:metal ion binding"/>
    <property type="evidence" value="ECO:0007669"/>
    <property type="project" value="UniProtKB-KW"/>
</dbReference>
<dbReference type="PROSITE" id="PS50991">
    <property type="entry name" value="PYR_CT"/>
    <property type="match status" value="1"/>
</dbReference>
<dbReference type="InterPro" id="IPR054691">
    <property type="entry name" value="LeuA/HCS_post-cat"/>
</dbReference>
<comment type="cofactor">
    <cofactor evidence="2">
        <name>Mg(2+)</name>
        <dbReference type="ChEBI" id="CHEBI:18420"/>
    </cofactor>
</comment>
<dbReference type="FunFam" id="1.10.238.260:FF:000002">
    <property type="entry name" value="Homocitrate synthase, mitochondrial"/>
    <property type="match status" value="1"/>
</dbReference>
<dbReference type="InterPro" id="IPR013785">
    <property type="entry name" value="Aldolase_TIM"/>
</dbReference>
<dbReference type="Proteomes" id="UP001388673">
    <property type="component" value="Unassembled WGS sequence"/>
</dbReference>
<comment type="caution">
    <text evidence="16">The sequence shown here is derived from an EMBL/GenBank/DDBJ whole genome shotgun (WGS) entry which is preliminary data.</text>
</comment>
<dbReference type="PANTHER" id="PTHR10277">
    <property type="entry name" value="HOMOCITRATE SYNTHASE-RELATED"/>
    <property type="match status" value="1"/>
</dbReference>
<evidence type="ECO:0000256" key="3">
    <source>
        <dbReference type="ARBA" id="ARBA00004755"/>
    </source>
</evidence>
<dbReference type="RefSeq" id="XP_066800749.1">
    <property type="nucleotide sequence ID" value="XM_066948976.1"/>
</dbReference>
<dbReference type="GO" id="GO:0005739">
    <property type="term" value="C:mitochondrion"/>
    <property type="evidence" value="ECO:0007669"/>
    <property type="project" value="TreeGrafter"/>
</dbReference>
<proteinExistence type="inferred from homology"/>
<dbReference type="GO" id="GO:0019878">
    <property type="term" value="P:lysine biosynthetic process via aminoadipic acid"/>
    <property type="evidence" value="ECO:0007669"/>
    <property type="project" value="InterPro"/>
</dbReference>
<keyword evidence="9" id="KW-0460">Magnesium</keyword>
<dbReference type="PANTHER" id="PTHR10277:SF48">
    <property type="entry name" value="HOMOCITRATE SYNTHASE, CYTOSOLIC ISOZYME-RELATED"/>
    <property type="match status" value="1"/>
</dbReference>
<comment type="pathway">
    <text evidence="3">Amino-acid biosynthesis; L-lysine biosynthesis via AAA pathway; L-alpha-aminoadipate from 2-oxoglutarate: step 1/5.</text>
</comment>
<dbReference type="AlphaFoldDB" id="A0AAW0YVA7"/>
<reference evidence="16 17" key="1">
    <citation type="journal article" date="2024" name="bioRxiv">
        <title>Comparative genomics of Cryptococcus and Kwoniella reveals pathogenesis evolution and contrasting karyotype dynamics via intercentromeric recombination or chromosome fusion.</title>
        <authorList>
            <person name="Coelho M.A."/>
            <person name="David-Palma M."/>
            <person name="Shea T."/>
            <person name="Bowers K."/>
            <person name="McGinley-Smith S."/>
            <person name="Mohammad A.W."/>
            <person name="Gnirke A."/>
            <person name="Yurkov A.M."/>
            <person name="Nowrousian M."/>
            <person name="Sun S."/>
            <person name="Cuomo C.A."/>
            <person name="Heitman J."/>
        </authorList>
    </citation>
    <scope>NUCLEOTIDE SEQUENCE [LARGE SCALE GENOMIC DNA]</scope>
    <source>
        <strain evidence="16 17">CBS 13917</strain>
    </source>
</reference>
<evidence type="ECO:0000313" key="16">
    <source>
        <dbReference type="EMBL" id="KAK8846799.1"/>
    </source>
</evidence>
<keyword evidence="11" id="KW-0464">Manganese</keyword>
<comment type="similarity">
    <text evidence="4">Belongs to the alpha-IPM synthase/homocitrate synthase family. Homocitrate synthase LYS20/LYS21 subfamily.</text>
</comment>
<keyword evidence="10" id="KW-0457">Lysine biosynthesis</keyword>
<evidence type="ECO:0000256" key="5">
    <source>
        <dbReference type="ARBA" id="ARBA00012974"/>
    </source>
</evidence>
<dbReference type="FunFam" id="3.20.20.70:FF:000032">
    <property type="entry name" value="Homocitrate synthase, mitochondrial"/>
    <property type="match status" value="1"/>
</dbReference>
<organism evidence="16 17">
    <name type="scientific">Kwoniella newhampshirensis</name>
    <dbReference type="NCBI Taxonomy" id="1651941"/>
    <lineage>
        <taxon>Eukaryota</taxon>
        <taxon>Fungi</taxon>
        <taxon>Dikarya</taxon>
        <taxon>Basidiomycota</taxon>
        <taxon>Agaricomycotina</taxon>
        <taxon>Tremellomycetes</taxon>
        <taxon>Tremellales</taxon>
        <taxon>Cryptococcaceae</taxon>
        <taxon>Kwoniella</taxon>
    </lineage>
</organism>
<dbReference type="SUPFAM" id="SSF51569">
    <property type="entry name" value="Aldolase"/>
    <property type="match status" value="1"/>
</dbReference>
<dbReference type="KEGG" id="kne:92183145"/>
<evidence type="ECO:0000256" key="8">
    <source>
        <dbReference type="ARBA" id="ARBA00022723"/>
    </source>
</evidence>
<dbReference type="Gene3D" id="1.10.238.260">
    <property type="match status" value="1"/>
</dbReference>
<comment type="catalytic activity">
    <reaction evidence="12">
        <text>acetyl-CoA + 2-oxoglutarate + H2O = (2R)-homocitrate + CoA + H(+)</text>
        <dbReference type="Rhea" id="RHEA:12929"/>
        <dbReference type="ChEBI" id="CHEBI:15377"/>
        <dbReference type="ChEBI" id="CHEBI:15378"/>
        <dbReference type="ChEBI" id="CHEBI:16810"/>
        <dbReference type="ChEBI" id="CHEBI:57287"/>
        <dbReference type="ChEBI" id="CHEBI:57288"/>
        <dbReference type="ChEBI" id="CHEBI:58884"/>
        <dbReference type="EC" id="2.3.3.14"/>
    </reaction>
    <physiologicalReaction direction="left-to-right" evidence="12">
        <dbReference type="Rhea" id="RHEA:12930"/>
    </physiologicalReaction>
</comment>
<dbReference type="NCBIfam" id="TIGR02146">
    <property type="entry name" value="LysS_fung_arch"/>
    <property type="match status" value="1"/>
</dbReference>
<evidence type="ECO:0000256" key="12">
    <source>
        <dbReference type="ARBA" id="ARBA00048363"/>
    </source>
</evidence>
<dbReference type="HAMAP" id="MF_02222">
    <property type="entry name" value="Homocitr_synth_fung_arch"/>
    <property type="match status" value="1"/>
</dbReference>
<dbReference type="InterPro" id="IPR050073">
    <property type="entry name" value="2-IPM_HCS-like"/>
</dbReference>
<dbReference type="Gene3D" id="3.20.20.70">
    <property type="entry name" value="Aldolase class I"/>
    <property type="match status" value="1"/>
</dbReference>
<dbReference type="GeneID" id="92183145"/>
<evidence type="ECO:0000256" key="14">
    <source>
        <dbReference type="SAM" id="MobiDB-lite"/>
    </source>
</evidence>
<keyword evidence="8" id="KW-0479">Metal-binding</keyword>
<dbReference type="InterPro" id="IPR011872">
    <property type="entry name" value="Homocitrate_synth"/>
</dbReference>
<name>A0AAW0YVA7_9TREE</name>
<evidence type="ECO:0000256" key="2">
    <source>
        <dbReference type="ARBA" id="ARBA00001946"/>
    </source>
</evidence>
<feature type="compositionally biased region" description="Polar residues" evidence="14">
    <location>
        <begin position="470"/>
        <end position="484"/>
    </location>
</feature>
<evidence type="ECO:0000256" key="11">
    <source>
        <dbReference type="ARBA" id="ARBA00023211"/>
    </source>
</evidence>
<sequence>MCPPPDQPIVANGNGVAADEEMVAIDTTTPHISSSTNGHVNAVNETTTQQPPAVKSHKGVYGRASDFLSNTSNWKIIESTLREGEQFANAFFTLETKIKIAKMLDEFGVEYIELTSPAASPESKAHCEAICKLGLKRTKILTHIRCHMDDARLAVETGVDGVDVVIGTSSFLREHSHGKDMTWITKKAIEVIEFVKSKGIEIRFSSEDSFRSELVDLLSIYRTVDKIGVNRVGVADTVGCADARQVYDLVRTLRGVVSCDIETHFHNDTGCAIANAYSALEAGATHVDTSILGIGERNGITPLGGLIARMMVADPDYVKSKYNLSMLRELENVVAEAVEIQVPFNNYITGFCAFTHKAGIHAKAILANPSTYEILNPADFGMTRYVSIGHRLTGWNAVKSRVEQLNLSMTDEQIKDATAKIKELADIKTQSMEDVDMILRIYHTGIKTGDLKVGQSAVLDKLLEQHMPSRDSSPSGRSNGTNGTPAKRARIGEPSA</sequence>
<dbReference type="PROSITE" id="PS00816">
    <property type="entry name" value="AIPM_HOMOCIT_SYNTH_2"/>
    <property type="match status" value="1"/>
</dbReference>
<keyword evidence="17" id="KW-1185">Reference proteome</keyword>